<dbReference type="PROSITE" id="PS52050">
    <property type="entry name" value="WYL"/>
    <property type="match status" value="1"/>
</dbReference>
<dbReference type="Gene3D" id="1.10.10.10">
    <property type="entry name" value="Winged helix-like DNA-binding domain superfamily/Winged helix DNA-binding domain"/>
    <property type="match status" value="1"/>
</dbReference>
<evidence type="ECO:0000313" key="3">
    <source>
        <dbReference type="EMBL" id="GLV53875.1"/>
    </source>
</evidence>
<comment type="caution">
    <text evidence="3">The sequence shown here is derived from an EMBL/GenBank/DDBJ whole genome shotgun (WGS) entry which is preliminary data.</text>
</comment>
<dbReference type="Proteomes" id="UP001344906">
    <property type="component" value="Unassembled WGS sequence"/>
</dbReference>
<dbReference type="PANTHER" id="PTHR34580">
    <property type="match status" value="1"/>
</dbReference>
<evidence type="ECO:0000259" key="2">
    <source>
        <dbReference type="Pfam" id="PF13280"/>
    </source>
</evidence>
<dbReference type="Pfam" id="PF13280">
    <property type="entry name" value="WYL"/>
    <property type="match status" value="1"/>
</dbReference>
<gene>
    <name evidence="3" type="ORF">KDH_07260</name>
</gene>
<dbReference type="Pfam" id="PF08279">
    <property type="entry name" value="HTH_11"/>
    <property type="match status" value="1"/>
</dbReference>
<dbReference type="PANTHER" id="PTHR34580:SF1">
    <property type="entry name" value="PROTEIN PAFC"/>
    <property type="match status" value="1"/>
</dbReference>
<feature type="domain" description="WYL" evidence="2">
    <location>
        <begin position="122"/>
        <end position="181"/>
    </location>
</feature>
<accession>A0ABQ6FLG8</accession>
<dbReference type="InterPro" id="IPR036388">
    <property type="entry name" value="WH-like_DNA-bd_sf"/>
</dbReference>
<dbReference type="InterPro" id="IPR013196">
    <property type="entry name" value="HTH_11"/>
</dbReference>
<evidence type="ECO:0000259" key="1">
    <source>
        <dbReference type="Pfam" id="PF08279"/>
    </source>
</evidence>
<dbReference type="InterPro" id="IPR036390">
    <property type="entry name" value="WH_DNA-bd_sf"/>
</dbReference>
<dbReference type="InterPro" id="IPR051534">
    <property type="entry name" value="CBASS_pafABC_assoc_protein"/>
</dbReference>
<name>A0ABQ6FLG8_9CHLR</name>
<evidence type="ECO:0008006" key="5">
    <source>
        <dbReference type="Google" id="ProtNLM"/>
    </source>
</evidence>
<proteinExistence type="predicted"/>
<evidence type="ECO:0000313" key="4">
    <source>
        <dbReference type="Proteomes" id="UP001344906"/>
    </source>
</evidence>
<sequence length="297" mass="32752">MTAQALAEQLEVSERTIYRDIESLSMAGIPLYTERGPGGGCELLDGYQTKLTGLTIAEIRALFLSGNFNSLTDLGLNQVLEDALLKLSAALPATSRIQAEQVRQRIHIDTTQSTCSSQIHSHLELIQEALWQDCTLQLTYGYSQRNIDPYGLVSKAGTWYLIGASAGTLQVVRVPHIQSIQLTQHHFTRPNNFDLVAYWDQHVALTSNRSPMTGRGSRIFKKTILKTNQAAATPQKATYPTSTPYKKKTSLHLHAMTITLAPIKKTQNDMACPVYSAGAPWNLSQSLLNPDQACPGR</sequence>
<dbReference type="InterPro" id="IPR026881">
    <property type="entry name" value="WYL_dom"/>
</dbReference>
<keyword evidence="4" id="KW-1185">Reference proteome</keyword>
<feature type="domain" description="Helix-turn-helix type 11" evidence="1">
    <location>
        <begin position="2"/>
        <end position="38"/>
    </location>
</feature>
<reference evidence="3 4" key="1">
    <citation type="submission" date="2023-02" db="EMBL/GenBank/DDBJ databases">
        <title>Dictyobacter halimunensis sp. nov., a new member of the class Ktedonobacteria from forest soil in a geothermal area.</title>
        <authorList>
            <person name="Rachmania M.K."/>
            <person name="Ningsih F."/>
            <person name="Sakai Y."/>
            <person name="Yabe S."/>
            <person name="Yokota A."/>
            <person name="Sjamsuridzal W."/>
        </authorList>
    </citation>
    <scope>NUCLEOTIDE SEQUENCE [LARGE SCALE GENOMIC DNA]</scope>
    <source>
        <strain evidence="3 4">S3.2.2.5</strain>
    </source>
</reference>
<dbReference type="EMBL" id="BSRI01000001">
    <property type="protein sequence ID" value="GLV53875.1"/>
    <property type="molecule type" value="Genomic_DNA"/>
</dbReference>
<protein>
    <recommendedName>
        <fullName evidence="5">HTH deoR-type domain-containing protein</fullName>
    </recommendedName>
</protein>
<organism evidence="3 4">
    <name type="scientific">Dictyobacter halimunensis</name>
    <dbReference type="NCBI Taxonomy" id="3026934"/>
    <lineage>
        <taxon>Bacteria</taxon>
        <taxon>Bacillati</taxon>
        <taxon>Chloroflexota</taxon>
        <taxon>Ktedonobacteria</taxon>
        <taxon>Ktedonobacterales</taxon>
        <taxon>Dictyobacteraceae</taxon>
        <taxon>Dictyobacter</taxon>
    </lineage>
</organism>
<dbReference type="SUPFAM" id="SSF46785">
    <property type="entry name" value="Winged helix' DNA-binding domain"/>
    <property type="match status" value="1"/>
</dbReference>